<comment type="subunit">
    <text evidence="3">Heterodimer of HisH and HisF.</text>
</comment>
<dbReference type="EC" id="4.3.2.10" evidence="4"/>
<dbReference type="AlphaFoldDB" id="A0A0G9K7A8"/>
<evidence type="ECO:0000313" key="13">
    <source>
        <dbReference type="EMBL" id="KLE01635.1"/>
    </source>
</evidence>
<dbReference type="NCBIfam" id="TIGR03572">
    <property type="entry name" value="WbuZ"/>
    <property type="match status" value="1"/>
</dbReference>
<dbReference type="GO" id="GO:0000107">
    <property type="term" value="F:imidazoleglycerol-phosphate synthase activity"/>
    <property type="evidence" value="ECO:0007669"/>
    <property type="project" value="InterPro"/>
</dbReference>
<dbReference type="PANTHER" id="PTHR21235">
    <property type="entry name" value="IMIDAZOLE GLYCEROL PHOSPHATE SYNTHASE SUBUNIT HISF/H IGP SYNTHASE SUBUNIT HISF/H"/>
    <property type="match status" value="1"/>
</dbReference>
<evidence type="ECO:0000256" key="10">
    <source>
        <dbReference type="ARBA" id="ARBA00030264"/>
    </source>
</evidence>
<evidence type="ECO:0000256" key="3">
    <source>
        <dbReference type="ARBA" id="ARBA00011152"/>
    </source>
</evidence>
<organism evidence="13 14">
    <name type="scientific">Aliarcobacter butzleri L348</name>
    <dbReference type="NCBI Taxonomy" id="1447256"/>
    <lineage>
        <taxon>Bacteria</taxon>
        <taxon>Pseudomonadati</taxon>
        <taxon>Campylobacterota</taxon>
        <taxon>Epsilonproteobacteria</taxon>
        <taxon>Campylobacterales</taxon>
        <taxon>Arcobacteraceae</taxon>
        <taxon>Aliarcobacter</taxon>
    </lineage>
</organism>
<evidence type="ECO:0000256" key="2">
    <source>
        <dbReference type="ARBA" id="ARBA00009667"/>
    </source>
</evidence>
<evidence type="ECO:0000256" key="1">
    <source>
        <dbReference type="ARBA" id="ARBA00005091"/>
    </source>
</evidence>
<comment type="function">
    <text evidence="9">IGPS catalyzes the conversion of PRFAR and glutamine to IGP, AICAR and glutamate. The HisF subunit catalyzes the cyclization activity that produces IGP and AICAR from PRFAR using the ammonia provided by the HisH subunit.</text>
</comment>
<dbReference type="RefSeq" id="WP_046996312.1">
    <property type="nucleotide sequence ID" value="NZ_JAIQ01000063.1"/>
</dbReference>
<name>A0A0G9K7A8_9BACT</name>
<dbReference type="PATRIC" id="fig|1447256.3.peg.570"/>
<reference evidence="13 14" key="1">
    <citation type="submission" date="2014-01" db="EMBL/GenBank/DDBJ databases">
        <title>Development of a Comparative Genomic Fingerprinting Assay for High Resolution Genotyping of Arcobacter butzleri.</title>
        <authorList>
            <person name="Webb A.L."/>
            <person name="Inglis G.D."/>
            <person name="Kruczkiewicz P."/>
            <person name="Selinger L.B."/>
            <person name="Taboada E.N."/>
        </authorList>
    </citation>
    <scope>NUCLEOTIDE SEQUENCE [LARGE SCALE GENOMIC DNA]</scope>
    <source>
        <strain evidence="13 14">L348</strain>
    </source>
</reference>
<proteinExistence type="inferred from homology"/>
<dbReference type="InterPro" id="IPR004651">
    <property type="entry name" value="HisF"/>
</dbReference>
<dbReference type="InterPro" id="IPR013785">
    <property type="entry name" value="Aldolase_TIM"/>
</dbReference>
<dbReference type="SUPFAM" id="SSF51366">
    <property type="entry name" value="Ribulose-phoshate binding barrel"/>
    <property type="match status" value="1"/>
</dbReference>
<comment type="similarity">
    <text evidence="2 12">Belongs to the HisA/HisF family.</text>
</comment>
<comment type="pathway">
    <text evidence="1">Amino-acid biosynthesis; L-histidine biosynthesis; L-histidine from 5-phospho-alpha-D-ribose 1-diphosphate: step 5/9.</text>
</comment>
<dbReference type="Proteomes" id="UP000035514">
    <property type="component" value="Unassembled WGS sequence"/>
</dbReference>
<dbReference type="NCBIfam" id="NF038364">
    <property type="entry name" value="AglZ_HisF2_fam"/>
    <property type="match status" value="1"/>
</dbReference>
<keyword evidence="6 12" id="KW-0028">Amino-acid biosynthesis</keyword>
<dbReference type="CDD" id="cd04731">
    <property type="entry name" value="HisF"/>
    <property type="match status" value="1"/>
</dbReference>
<dbReference type="EMBL" id="JAIQ01000063">
    <property type="protein sequence ID" value="KLE01635.1"/>
    <property type="molecule type" value="Genomic_DNA"/>
</dbReference>
<dbReference type="GO" id="GO:0000105">
    <property type="term" value="P:L-histidine biosynthetic process"/>
    <property type="evidence" value="ECO:0007669"/>
    <property type="project" value="UniProtKB-UniPathway"/>
</dbReference>
<dbReference type="InterPro" id="IPR011060">
    <property type="entry name" value="RibuloseP-bd_barrel"/>
</dbReference>
<evidence type="ECO:0000256" key="6">
    <source>
        <dbReference type="ARBA" id="ARBA00022605"/>
    </source>
</evidence>
<dbReference type="GO" id="GO:0016833">
    <property type="term" value="F:oxo-acid-lyase activity"/>
    <property type="evidence" value="ECO:0007669"/>
    <property type="project" value="InterPro"/>
</dbReference>
<accession>A0A0G9K7A8</accession>
<keyword evidence="7 12" id="KW-0368">Histidine biosynthesis</keyword>
<dbReference type="InterPro" id="IPR020021">
    <property type="entry name" value="Glycosyl_amidation-assoc_WbuZ"/>
</dbReference>
<sequence length="258" mass="28736">MLQKRVIPCLLLHKGGLYKTEKFKKPTYIGDPINAIKIFNEKEVDELMFLDIDASVENREPNYKMIEDIASECFMPLCYGGGVKNIEQMKKIYALGVEKVSISSQAIINPNLIKEAARLFGNQSVIVTIDIKKDFWGNKKVFINNGKKNTKLNPIDFIKQVESLGAGEIVINSCDNDGIMKGYDIELLKEIKENTKVPIIALGGAGNLNHIKDVFENSKVDAVACGSMFVYQGPLKGVLISYPSYQKIQELLGNNNAN</sequence>
<dbReference type="InterPro" id="IPR006062">
    <property type="entry name" value="His_biosynth"/>
</dbReference>
<evidence type="ECO:0000256" key="7">
    <source>
        <dbReference type="ARBA" id="ARBA00023102"/>
    </source>
</evidence>
<evidence type="ECO:0000256" key="11">
    <source>
        <dbReference type="ARBA" id="ARBA00047838"/>
    </source>
</evidence>
<evidence type="ECO:0000256" key="12">
    <source>
        <dbReference type="RuleBase" id="RU003657"/>
    </source>
</evidence>
<comment type="caution">
    <text evidence="13">The sequence shown here is derived from an EMBL/GenBank/DDBJ whole genome shotgun (WGS) entry which is preliminary data.</text>
</comment>
<evidence type="ECO:0000256" key="8">
    <source>
        <dbReference type="ARBA" id="ARBA00023239"/>
    </source>
</evidence>
<evidence type="ECO:0000256" key="9">
    <source>
        <dbReference type="ARBA" id="ARBA00025475"/>
    </source>
</evidence>
<protein>
    <recommendedName>
        <fullName evidence="4">imidazole glycerol-phosphate synthase</fullName>
        <ecNumber evidence="4">4.3.2.10</ecNumber>
    </recommendedName>
    <alternativeName>
        <fullName evidence="10">IGP synthase cyclase subunit</fullName>
    </alternativeName>
</protein>
<keyword evidence="5" id="KW-0963">Cytoplasm</keyword>
<gene>
    <name evidence="13" type="ORF">AA20_02960</name>
</gene>
<keyword evidence="8" id="KW-0456">Lyase</keyword>
<dbReference type="Pfam" id="PF00977">
    <property type="entry name" value="His_biosynth"/>
    <property type="match status" value="1"/>
</dbReference>
<dbReference type="Gene3D" id="3.20.20.70">
    <property type="entry name" value="Aldolase class I"/>
    <property type="match status" value="1"/>
</dbReference>
<evidence type="ECO:0000256" key="5">
    <source>
        <dbReference type="ARBA" id="ARBA00022490"/>
    </source>
</evidence>
<evidence type="ECO:0000313" key="14">
    <source>
        <dbReference type="Proteomes" id="UP000035514"/>
    </source>
</evidence>
<dbReference type="PANTHER" id="PTHR21235:SF2">
    <property type="entry name" value="IMIDAZOLE GLYCEROL PHOSPHATE SYNTHASE HISHF"/>
    <property type="match status" value="1"/>
</dbReference>
<dbReference type="InterPro" id="IPR050064">
    <property type="entry name" value="IGPS_HisA/HisF"/>
</dbReference>
<dbReference type="UniPathway" id="UPA00031">
    <property type="reaction ID" value="UER00010"/>
</dbReference>
<evidence type="ECO:0000256" key="4">
    <source>
        <dbReference type="ARBA" id="ARBA00012809"/>
    </source>
</evidence>
<comment type="catalytic activity">
    <reaction evidence="11">
        <text>5-[(5-phospho-1-deoxy-D-ribulos-1-ylimino)methylamino]-1-(5-phospho-beta-D-ribosyl)imidazole-4-carboxamide + L-glutamine = D-erythro-1-(imidazol-4-yl)glycerol 3-phosphate + 5-amino-1-(5-phospho-beta-D-ribosyl)imidazole-4-carboxamide + L-glutamate + H(+)</text>
        <dbReference type="Rhea" id="RHEA:24793"/>
        <dbReference type="ChEBI" id="CHEBI:15378"/>
        <dbReference type="ChEBI" id="CHEBI:29985"/>
        <dbReference type="ChEBI" id="CHEBI:58278"/>
        <dbReference type="ChEBI" id="CHEBI:58359"/>
        <dbReference type="ChEBI" id="CHEBI:58475"/>
        <dbReference type="ChEBI" id="CHEBI:58525"/>
        <dbReference type="EC" id="4.3.2.10"/>
    </reaction>
</comment>